<dbReference type="InterPro" id="IPR050951">
    <property type="entry name" value="Retrovirus_Pol_polyprotein"/>
</dbReference>
<evidence type="ECO:0000313" key="2">
    <source>
        <dbReference type="Proteomes" id="UP000031668"/>
    </source>
</evidence>
<dbReference type="SUPFAM" id="SSF53098">
    <property type="entry name" value="Ribonuclease H-like"/>
    <property type="match status" value="1"/>
</dbReference>
<dbReference type="EMBL" id="JWZT01002262">
    <property type="protein sequence ID" value="KII69882.1"/>
    <property type="molecule type" value="Genomic_DNA"/>
</dbReference>
<evidence type="ECO:0000313" key="1">
    <source>
        <dbReference type="EMBL" id="KII69882.1"/>
    </source>
</evidence>
<accession>A0A0C2N7H0</accession>
<dbReference type="OrthoDB" id="5982225at2759"/>
<dbReference type="Proteomes" id="UP000031668">
    <property type="component" value="Unassembled WGS sequence"/>
</dbReference>
<dbReference type="AlphaFoldDB" id="A0A0C2N7H0"/>
<keyword evidence="2" id="KW-1185">Reference proteome</keyword>
<reference evidence="1 2" key="1">
    <citation type="journal article" date="2014" name="Genome Biol. Evol.">
        <title>The genome of the myxosporean Thelohanellus kitauei shows adaptations to nutrient acquisition within its fish host.</title>
        <authorList>
            <person name="Yang Y."/>
            <person name="Xiong J."/>
            <person name="Zhou Z."/>
            <person name="Huo F."/>
            <person name="Miao W."/>
            <person name="Ran C."/>
            <person name="Liu Y."/>
            <person name="Zhang J."/>
            <person name="Feng J."/>
            <person name="Wang M."/>
            <person name="Wang M."/>
            <person name="Wang L."/>
            <person name="Yao B."/>
        </authorList>
    </citation>
    <scope>NUCLEOTIDE SEQUENCE [LARGE SCALE GENOMIC DNA]</scope>
    <source>
        <strain evidence="1">Wuqing</strain>
    </source>
</reference>
<organism evidence="1 2">
    <name type="scientific">Thelohanellus kitauei</name>
    <name type="common">Myxosporean</name>
    <dbReference type="NCBI Taxonomy" id="669202"/>
    <lineage>
        <taxon>Eukaryota</taxon>
        <taxon>Metazoa</taxon>
        <taxon>Cnidaria</taxon>
        <taxon>Myxozoa</taxon>
        <taxon>Myxosporea</taxon>
        <taxon>Bivalvulida</taxon>
        <taxon>Platysporina</taxon>
        <taxon>Myxobolidae</taxon>
        <taxon>Thelohanellus</taxon>
    </lineage>
</organism>
<comment type="caution">
    <text evidence="1">The sequence shown here is derived from an EMBL/GenBank/DDBJ whole genome shotgun (WGS) entry which is preliminary data.</text>
</comment>
<proteinExistence type="predicted"/>
<dbReference type="PANTHER" id="PTHR37984:SF5">
    <property type="entry name" value="PROTEIN NYNRIN-LIKE"/>
    <property type="match status" value="1"/>
</dbReference>
<dbReference type="InterPro" id="IPR036397">
    <property type="entry name" value="RNaseH_sf"/>
</dbReference>
<dbReference type="InterPro" id="IPR012337">
    <property type="entry name" value="RNaseH-like_sf"/>
</dbReference>
<evidence type="ECO:0008006" key="3">
    <source>
        <dbReference type="Google" id="ProtNLM"/>
    </source>
</evidence>
<dbReference type="PANTHER" id="PTHR37984">
    <property type="entry name" value="PROTEIN CBG26694"/>
    <property type="match status" value="1"/>
</dbReference>
<dbReference type="Gene3D" id="3.30.420.10">
    <property type="entry name" value="Ribonuclease H-like superfamily/Ribonuclease H"/>
    <property type="match status" value="1"/>
</dbReference>
<sequence>MSTNGPNKPETPLSTWAQFCEPWGSVHIDYSQSPDEKNSWLVIADVGTKWIEVYPVQRIKHIRTTPYHSRSNGYAERAIRTIKDKYVKLNQVVNGKERLNIYMFWYRNTIQHSSLRSPAESMMGLNLRCLVDNFKPSVAGNKIWIKNETKAVYHEGEVVQKTTALSYLVSCDGKLLRKRGHQTKERIAGIQEVDRAQKAEREIMVIRTCITWKIGVEYQINVVH</sequence>
<gene>
    <name evidence="1" type="ORF">RF11_15664</name>
</gene>
<dbReference type="GO" id="GO:0003676">
    <property type="term" value="F:nucleic acid binding"/>
    <property type="evidence" value="ECO:0007669"/>
    <property type="project" value="InterPro"/>
</dbReference>
<protein>
    <recommendedName>
        <fullName evidence="3">Integrase catalytic domain-containing protein</fullName>
    </recommendedName>
</protein>
<name>A0A0C2N7H0_THEKT</name>